<dbReference type="InterPro" id="IPR013426">
    <property type="entry name" value="EpsH-like"/>
</dbReference>
<dbReference type="Proteomes" id="UP000321917">
    <property type="component" value="Unassembled WGS sequence"/>
</dbReference>
<comment type="caution">
    <text evidence="10">The sequence shown here is derived from an EMBL/GenBank/DDBJ whole genome shotgun (WGS) entry which is preliminary data.</text>
</comment>
<evidence type="ECO:0000256" key="8">
    <source>
        <dbReference type="SAM" id="Phobius"/>
    </source>
</evidence>
<dbReference type="InterPro" id="IPR017540">
    <property type="entry name" value="Exosortase-1"/>
</dbReference>
<evidence type="ECO:0000256" key="5">
    <source>
        <dbReference type="ARBA" id="ARBA00022801"/>
    </source>
</evidence>
<feature type="transmembrane region" description="Helical" evidence="8">
    <location>
        <begin position="40"/>
        <end position="56"/>
    </location>
</feature>
<dbReference type="InterPro" id="IPR019127">
    <property type="entry name" value="Exosortase"/>
</dbReference>
<dbReference type="AlphaFoldDB" id="A0A5C6Q9S3"/>
<gene>
    <name evidence="10" type="primary">xrtA</name>
    <name evidence="9" type="ORF">ESZ26_14870</name>
    <name evidence="10" type="ORF">ESZ27_12135</name>
</gene>
<reference evidence="10 12" key="1">
    <citation type="submission" date="2019-07" db="EMBL/GenBank/DDBJ databases">
        <title>Genomes of sea-ice associated Colwellia species.</title>
        <authorList>
            <person name="Bowman J.P."/>
        </authorList>
    </citation>
    <scope>NUCLEOTIDE SEQUENCE [LARGE SCALE GENOMIC DNA]</scope>
    <source>
        <strain evidence="9 11">ACAM 607</strain>
        <strain evidence="10 12">IC036</strain>
    </source>
</reference>
<sequence>MFKNRYMTNLVLISGILLCMFLAFNSSFSRLIDIWQSSNTYGHGILILPIVLWLIHRKKHLLADIEAKPSVFALLLVGLTSLFWFVSVLSYINVIEQFALFSLFVVLTWAFFGWKIVLSLKFPLAFLYLSIPVGDFLVPYLQFITADISVFMIQILGIPVFRDGMYIQIPNGNFLVAEACSGIRFLISTITIGVLYSYLNFSKLYKQVLFVLLCCVVAIIGNGLRAFLMILIGHLSNMQAAVGFDHFVYGGVFFVIILSILFVIGHYMSDPLTDIEEITEKNNQPALQQFPSLVFIIITLLLLLIGPVLKFKYESYINVMASQQITQQSTPASLSSTTITKFNHNWLPDFPDSDSIYTSAPTTNGIDIFVAKYNYETDSKEIISYRNRLFDTDFWSIKGISSSELSTRDDKIIPYSAYTIVNMQGEERKLRVVYKVNGILSANKIQFKLLQLMNKIMMTDFGGEVIVLSSANKLTADKDLDTFMSQDFFQIKQYINLVK</sequence>
<keyword evidence="4 8" id="KW-0812">Transmembrane</keyword>
<keyword evidence="5 10" id="KW-0378">Hydrolase</keyword>
<evidence type="ECO:0000256" key="2">
    <source>
        <dbReference type="ARBA" id="ARBA00022475"/>
    </source>
</evidence>
<comment type="subcellular location">
    <subcellularLocation>
        <location evidence="1">Cell membrane</location>
        <topology evidence="1">Multi-pass membrane protein</topology>
    </subcellularLocation>
</comment>
<keyword evidence="6 8" id="KW-1133">Transmembrane helix</keyword>
<evidence type="ECO:0000256" key="4">
    <source>
        <dbReference type="ARBA" id="ARBA00022692"/>
    </source>
</evidence>
<evidence type="ECO:0000313" key="11">
    <source>
        <dbReference type="Proteomes" id="UP000321525"/>
    </source>
</evidence>
<feature type="transmembrane region" description="Helical" evidence="8">
    <location>
        <begin position="6"/>
        <end position="28"/>
    </location>
</feature>
<protein>
    <submittedName>
        <fullName evidence="10">Exosortase A</fullName>
        <ecNumber evidence="10">3.4.22.-</ecNumber>
    </submittedName>
</protein>
<feature type="transmembrane region" description="Helical" evidence="8">
    <location>
        <begin position="71"/>
        <end position="91"/>
    </location>
</feature>
<evidence type="ECO:0000256" key="3">
    <source>
        <dbReference type="ARBA" id="ARBA00022670"/>
    </source>
</evidence>
<keyword evidence="2" id="KW-1003">Cell membrane</keyword>
<evidence type="ECO:0000256" key="1">
    <source>
        <dbReference type="ARBA" id="ARBA00004651"/>
    </source>
</evidence>
<dbReference type="GO" id="GO:0006508">
    <property type="term" value="P:proteolysis"/>
    <property type="evidence" value="ECO:0007669"/>
    <property type="project" value="UniProtKB-KW"/>
</dbReference>
<evidence type="ECO:0000256" key="6">
    <source>
        <dbReference type="ARBA" id="ARBA00022989"/>
    </source>
</evidence>
<feature type="transmembrane region" description="Helical" evidence="8">
    <location>
        <begin position="289"/>
        <end position="309"/>
    </location>
</feature>
<accession>A0A5C6Q9S3</accession>
<dbReference type="GO" id="GO:0005886">
    <property type="term" value="C:plasma membrane"/>
    <property type="evidence" value="ECO:0007669"/>
    <property type="project" value="UniProtKB-SubCell"/>
</dbReference>
<feature type="transmembrane region" description="Helical" evidence="8">
    <location>
        <begin position="173"/>
        <end position="196"/>
    </location>
</feature>
<keyword evidence="11" id="KW-1185">Reference proteome</keyword>
<evidence type="ECO:0000313" key="9">
    <source>
        <dbReference type="EMBL" id="TWX56756.1"/>
    </source>
</evidence>
<feature type="transmembrane region" description="Helical" evidence="8">
    <location>
        <begin position="247"/>
        <end position="269"/>
    </location>
</feature>
<dbReference type="GO" id="GO:0008233">
    <property type="term" value="F:peptidase activity"/>
    <property type="evidence" value="ECO:0007669"/>
    <property type="project" value="UniProtKB-KW"/>
</dbReference>
<evidence type="ECO:0000256" key="7">
    <source>
        <dbReference type="ARBA" id="ARBA00023136"/>
    </source>
</evidence>
<evidence type="ECO:0000313" key="10">
    <source>
        <dbReference type="EMBL" id="TWX65726.1"/>
    </source>
</evidence>
<dbReference type="Pfam" id="PF09721">
    <property type="entry name" value="Exosortase_EpsH"/>
    <property type="match status" value="1"/>
</dbReference>
<keyword evidence="7 8" id="KW-0472">Membrane</keyword>
<dbReference type="RefSeq" id="WP_146800251.1">
    <property type="nucleotide sequence ID" value="NZ_VOLP01000021.1"/>
</dbReference>
<proteinExistence type="predicted"/>
<dbReference type="Proteomes" id="UP000321525">
    <property type="component" value="Unassembled WGS sequence"/>
</dbReference>
<keyword evidence="3" id="KW-0645">Protease</keyword>
<dbReference type="EMBL" id="VOLQ01000022">
    <property type="protein sequence ID" value="TWX65726.1"/>
    <property type="molecule type" value="Genomic_DNA"/>
</dbReference>
<dbReference type="EC" id="3.4.22.-" evidence="10"/>
<name>A0A5C6Q9S3_9GAMM</name>
<dbReference type="NCBIfam" id="TIGR03109">
    <property type="entry name" value="exosort_XrtA"/>
    <property type="match status" value="1"/>
</dbReference>
<dbReference type="NCBIfam" id="TIGR04178">
    <property type="entry name" value="exo_archaeo"/>
    <property type="match status" value="1"/>
</dbReference>
<evidence type="ECO:0000313" key="12">
    <source>
        <dbReference type="Proteomes" id="UP000321917"/>
    </source>
</evidence>
<dbReference type="EMBL" id="VOLR01000022">
    <property type="protein sequence ID" value="TWX56756.1"/>
    <property type="molecule type" value="Genomic_DNA"/>
</dbReference>
<feature type="transmembrane region" description="Helical" evidence="8">
    <location>
        <begin position="98"/>
        <end position="117"/>
    </location>
</feature>
<feature type="transmembrane region" description="Helical" evidence="8">
    <location>
        <begin position="208"/>
        <end position="235"/>
    </location>
</feature>
<dbReference type="OrthoDB" id="9797363at2"/>
<dbReference type="InterPro" id="IPR026392">
    <property type="entry name" value="Exo/Archaeosortase_dom"/>
</dbReference>
<dbReference type="NCBIfam" id="TIGR02602">
    <property type="entry name" value="8TM_EpsH"/>
    <property type="match status" value="1"/>
</dbReference>
<organism evidence="10 12">
    <name type="scientific">Colwellia hornerae</name>
    <dbReference type="NCBI Taxonomy" id="89402"/>
    <lineage>
        <taxon>Bacteria</taxon>
        <taxon>Pseudomonadati</taxon>
        <taxon>Pseudomonadota</taxon>
        <taxon>Gammaproteobacteria</taxon>
        <taxon>Alteromonadales</taxon>
        <taxon>Colwelliaceae</taxon>
        <taxon>Colwellia</taxon>
    </lineage>
</organism>